<evidence type="ECO:0000313" key="1">
    <source>
        <dbReference type="EMBL" id="KAI8571689.1"/>
    </source>
</evidence>
<name>A0ACC0Q349_RHOML</name>
<gene>
    <name evidence="1" type="ORF">RHMOL_Rhmol01G0138900</name>
</gene>
<accession>A0ACC0Q349</accession>
<keyword evidence="2" id="KW-1185">Reference proteome</keyword>
<protein>
    <submittedName>
        <fullName evidence="1">Uncharacterized protein</fullName>
    </submittedName>
</protein>
<reference evidence="1" key="1">
    <citation type="submission" date="2022-02" db="EMBL/GenBank/DDBJ databases">
        <title>Plant Genome Project.</title>
        <authorList>
            <person name="Zhang R.-G."/>
        </authorList>
    </citation>
    <scope>NUCLEOTIDE SEQUENCE</scope>
    <source>
        <strain evidence="1">AT1</strain>
    </source>
</reference>
<organism evidence="1 2">
    <name type="scientific">Rhododendron molle</name>
    <name type="common">Chinese azalea</name>
    <name type="synonym">Azalea mollis</name>
    <dbReference type="NCBI Taxonomy" id="49168"/>
    <lineage>
        <taxon>Eukaryota</taxon>
        <taxon>Viridiplantae</taxon>
        <taxon>Streptophyta</taxon>
        <taxon>Embryophyta</taxon>
        <taxon>Tracheophyta</taxon>
        <taxon>Spermatophyta</taxon>
        <taxon>Magnoliopsida</taxon>
        <taxon>eudicotyledons</taxon>
        <taxon>Gunneridae</taxon>
        <taxon>Pentapetalae</taxon>
        <taxon>asterids</taxon>
        <taxon>Ericales</taxon>
        <taxon>Ericaceae</taxon>
        <taxon>Ericoideae</taxon>
        <taxon>Rhodoreae</taxon>
        <taxon>Rhododendron</taxon>
    </lineage>
</organism>
<dbReference type="EMBL" id="CM046388">
    <property type="protein sequence ID" value="KAI8571689.1"/>
    <property type="molecule type" value="Genomic_DNA"/>
</dbReference>
<proteinExistence type="predicted"/>
<sequence>MFLLMPKPVPAKYQDSRWSWFQRLPNEWTVGRDALAAAMYNHCLWSYFLHSLHNLNAFVAMDTNEVEVVEGPTKQKRRTWRGKEEDALMKCMVNDIGDKWRVENEFKIGFFTHLEKELEKVLPGSNLKAIIPCFKISVSSHKSLIPAPMGKIDASKPYFQHILPISTHDICT</sequence>
<dbReference type="Proteomes" id="UP001062846">
    <property type="component" value="Chromosome 1"/>
</dbReference>
<comment type="caution">
    <text evidence="1">The sequence shown here is derived from an EMBL/GenBank/DDBJ whole genome shotgun (WGS) entry which is preliminary data.</text>
</comment>
<evidence type="ECO:0000313" key="2">
    <source>
        <dbReference type="Proteomes" id="UP001062846"/>
    </source>
</evidence>